<dbReference type="Pfam" id="PF03330">
    <property type="entry name" value="DPBB_1"/>
    <property type="match status" value="1"/>
</dbReference>
<sequence length="383" mass="40250">MAPIPRLAAGPLSIITGALIGAFSSPNSTPPSDGTNATVWGTEYRGSASFLNLTLESTPVSSPTSTTSSSSLPSPTTPTSGPSSPTSPSLVFFGDKPDTFIGCNNRTFISSDNVALMNPLQFGDISSQNTTCGEWIQIQNRENNEQSTLAQIAGVCDDCEYGSVSLSLGALEELVISKLPWDQIKFDPTAELTIANLTDPMQPLPAATTVISPKNLAKISWKLTDAPAPKVPAAISSAPTPTATSTSTTTTSTKKAEEPKPTKPAPSPAPSKKPDPPAPKPSGKQFTGRATWYSDTFGQCEESYSQSDLIVAVNEAQMGRGKDLCGKKLLVTAKGSDVQVVVKVVDMCPSEHCDFGALDLSQAAFKKFADLNVGVLQLTWSFL</sequence>
<dbReference type="InterPro" id="IPR036908">
    <property type="entry name" value="RlpA-like_sf"/>
</dbReference>
<feature type="domain" description="RlpA-like protein double-psi beta-barrel" evidence="3">
    <location>
        <begin position="287"/>
        <end position="378"/>
    </location>
</feature>
<dbReference type="AlphaFoldDB" id="A0A1Y2H1Z9"/>
<feature type="region of interest" description="Disordered" evidence="2">
    <location>
        <begin position="57"/>
        <end position="89"/>
    </location>
</feature>
<evidence type="ECO:0000313" key="5">
    <source>
        <dbReference type="Proteomes" id="UP000193648"/>
    </source>
</evidence>
<comment type="caution">
    <text evidence="4">The sequence shown here is derived from an EMBL/GenBank/DDBJ whole genome shotgun (WGS) entry which is preliminary data.</text>
</comment>
<keyword evidence="1" id="KW-0732">Signal</keyword>
<dbReference type="InterPro" id="IPR051477">
    <property type="entry name" value="Expansin_CellWall"/>
</dbReference>
<dbReference type="OrthoDB" id="406505at2759"/>
<dbReference type="InterPro" id="IPR009009">
    <property type="entry name" value="RlpA-like_DPBB"/>
</dbReference>
<evidence type="ECO:0000259" key="3">
    <source>
        <dbReference type="Pfam" id="PF03330"/>
    </source>
</evidence>
<dbReference type="EMBL" id="MCFF01000001">
    <property type="protein sequence ID" value="ORZ28599.1"/>
    <property type="molecule type" value="Genomic_DNA"/>
</dbReference>
<feature type="region of interest" description="Disordered" evidence="2">
    <location>
        <begin position="232"/>
        <end position="288"/>
    </location>
</feature>
<dbReference type="Gene3D" id="2.40.40.10">
    <property type="entry name" value="RlpA-like domain"/>
    <property type="match status" value="2"/>
</dbReference>
<keyword evidence="5" id="KW-1185">Reference proteome</keyword>
<dbReference type="GeneID" id="33571377"/>
<dbReference type="Proteomes" id="UP000193648">
    <property type="component" value="Unassembled WGS sequence"/>
</dbReference>
<organism evidence="4 5">
    <name type="scientific">Lobosporangium transversale</name>
    <dbReference type="NCBI Taxonomy" id="64571"/>
    <lineage>
        <taxon>Eukaryota</taxon>
        <taxon>Fungi</taxon>
        <taxon>Fungi incertae sedis</taxon>
        <taxon>Mucoromycota</taxon>
        <taxon>Mortierellomycotina</taxon>
        <taxon>Mortierellomycetes</taxon>
        <taxon>Mortierellales</taxon>
        <taxon>Mortierellaceae</taxon>
        <taxon>Lobosporangium</taxon>
    </lineage>
</organism>
<name>A0A1Y2H1Z9_9FUNG</name>
<proteinExistence type="predicted"/>
<evidence type="ECO:0000313" key="4">
    <source>
        <dbReference type="EMBL" id="ORZ28599.1"/>
    </source>
</evidence>
<accession>A0A1Y2H1Z9</accession>
<feature type="compositionally biased region" description="Low complexity" evidence="2">
    <location>
        <begin position="232"/>
        <end position="253"/>
    </location>
</feature>
<protein>
    <recommendedName>
        <fullName evidence="3">RlpA-like protein double-psi beta-barrel domain-containing protein</fullName>
    </recommendedName>
</protein>
<feature type="compositionally biased region" description="Pro residues" evidence="2">
    <location>
        <begin position="262"/>
        <end position="280"/>
    </location>
</feature>
<dbReference type="RefSeq" id="XP_021886272.1">
    <property type="nucleotide sequence ID" value="XM_022029534.1"/>
</dbReference>
<dbReference type="PANTHER" id="PTHR31836">
    <property type="match status" value="1"/>
</dbReference>
<reference evidence="4 5" key="1">
    <citation type="submission" date="2016-07" db="EMBL/GenBank/DDBJ databases">
        <title>Pervasive Adenine N6-methylation of Active Genes in Fungi.</title>
        <authorList>
            <consortium name="DOE Joint Genome Institute"/>
            <person name="Mondo S.J."/>
            <person name="Dannebaum R.O."/>
            <person name="Kuo R.C."/>
            <person name="Labutti K."/>
            <person name="Haridas S."/>
            <person name="Kuo A."/>
            <person name="Salamov A."/>
            <person name="Ahrendt S.R."/>
            <person name="Lipzen A."/>
            <person name="Sullivan W."/>
            <person name="Andreopoulos W.B."/>
            <person name="Clum A."/>
            <person name="Lindquist E."/>
            <person name="Daum C."/>
            <person name="Ramamoorthy G.K."/>
            <person name="Gryganskyi A."/>
            <person name="Culley D."/>
            <person name="Magnuson J.K."/>
            <person name="James T.Y."/>
            <person name="O'Malley M.A."/>
            <person name="Stajich J.E."/>
            <person name="Spatafora J.W."/>
            <person name="Visel A."/>
            <person name="Grigoriev I.V."/>
        </authorList>
    </citation>
    <scope>NUCLEOTIDE SEQUENCE [LARGE SCALE GENOMIC DNA]</scope>
    <source>
        <strain evidence="4 5">NRRL 3116</strain>
    </source>
</reference>
<dbReference type="PANTHER" id="PTHR31836:SF28">
    <property type="entry name" value="SRCR DOMAIN-CONTAINING PROTEIN-RELATED"/>
    <property type="match status" value="1"/>
</dbReference>
<evidence type="ECO:0000256" key="2">
    <source>
        <dbReference type="SAM" id="MobiDB-lite"/>
    </source>
</evidence>
<evidence type="ECO:0000256" key="1">
    <source>
        <dbReference type="ARBA" id="ARBA00022729"/>
    </source>
</evidence>
<dbReference type="SUPFAM" id="SSF50685">
    <property type="entry name" value="Barwin-like endoglucanases"/>
    <property type="match status" value="2"/>
</dbReference>
<dbReference type="InParanoid" id="A0A1Y2H1Z9"/>
<dbReference type="CDD" id="cd22191">
    <property type="entry name" value="DPBB_RlpA_EXP_N-like"/>
    <property type="match status" value="2"/>
</dbReference>
<gene>
    <name evidence="4" type="ORF">BCR41DRAFT_417746</name>
</gene>